<sequence>MFSSGLGLLSAGQRGAPHSKLSAYPNILTPDRIPEFFIPPKLLLLPPPMPCAPESSRGGAPNRPWSPAQRELVRSARRHVIQIESADSELGEGDGEERLAAVSPALPAAPHLSLACLPESPHTRRRESLFHSPPTRRSPVGEFPPQVASPSSLYPPFSSPNSDPASSADSSPFSSPLLPARSPPPLCQARRSQRLFCRTLGSEELSRWSSPTDSGSSSEDSPVRRRRLGQAMLAPPPLFQLDFICCQERLTKESLLPLRKGREPGGELRLSAEFSGEQGRLRVRLVSGEGLYPPGFDSRLVSCCVAVRLDPGRLQRQRSNVVKRSREPIFNEDFFFEGLSRGELDWRSLRVKVVNKGAGMKRDALLGEGEVGLASILPP</sequence>
<dbReference type="EMBL" id="JAGXEW010000034">
    <property type="protein sequence ID" value="KAK1154628.1"/>
    <property type="molecule type" value="Genomic_DNA"/>
</dbReference>
<protein>
    <submittedName>
        <fullName evidence="3">C2 calcium-dependent domain-containing protein 4D-like</fullName>
    </submittedName>
</protein>
<evidence type="ECO:0000313" key="4">
    <source>
        <dbReference type="Proteomes" id="UP001230051"/>
    </source>
</evidence>
<dbReference type="AlphaFoldDB" id="A0AAD8CN78"/>
<proteinExistence type="predicted"/>
<dbReference type="PANTHER" id="PTHR46291">
    <property type="entry name" value="C2 DOMAIN-CONTAINING PROTEIN"/>
    <property type="match status" value="1"/>
</dbReference>
<accession>A0AAD8CN78</accession>
<feature type="region of interest" description="Disordered" evidence="1">
    <location>
        <begin position="120"/>
        <end position="186"/>
    </location>
</feature>
<dbReference type="InterPro" id="IPR000008">
    <property type="entry name" value="C2_dom"/>
</dbReference>
<feature type="region of interest" description="Disordered" evidence="1">
    <location>
        <begin position="205"/>
        <end position="224"/>
    </location>
</feature>
<dbReference type="PROSITE" id="PS50004">
    <property type="entry name" value="C2"/>
    <property type="match status" value="1"/>
</dbReference>
<organism evidence="3 4">
    <name type="scientific">Acipenser oxyrinchus oxyrinchus</name>
    <dbReference type="NCBI Taxonomy" id="40147"/>
    <lineage>
        <taxon>Eukaryota</taxon>
        <taxon>Metazoa</taxon>
        <taxon>Chordata</taxon>
        <taxon>Craniata</taxon>
        <taxon>Vertebrata</taxon>
        <taxon>Euteleostomi</taxon>
        <taxon>Actinopterygii</taxon>
        <taxon>Chondrostei</taxon>
        <taxon>Acipenseriformes</taxon>
        <taxon>Acipenseridae</taxon>
        <taxon>Acipenser</taxon>
    </lineage>
</organism>
<reference evidence="3" key="1">
    <citation type="submission" date="2022-02" db="EMBL/GenBank/DDBJ databases">
        <title>Atlantic sturgeon de novo genome assembly.</title>
        <authorList>
            <person name="Stock M."/>
            <person name="Klopp C."/>
            <person name="Guiguen Y."/>
            <person name="Cabau C."/>
            <person name="Parinello H."/>
            <person name="Santidrian Yebra-Pimentel E."/>
            <person name="Kuhl H."/>
            <person name="Dirks R.P."/>
            <person name="Guessner J."/>
            <person name="Wuertz S."/>
            <person name="Du K."/>
            <person name="Schartl M."/>
        </authorList>
    </citation>
    <scope>NUCLEOTIDE SEQUENCE</scope>
    <source>
        <strain evidence="3">STURGEONOMICS-FGT-2020</strain>
        <tissue evidence="3">Whole blood</tissue>
    </source>
</reference>
<dbReference type="PANTHER" id="PTHR46291:SF1">
    <property type="entry name" value="C2 CALCIUM-DEPENDENT DOMAIN-CONTAINING PROTEIN 4D"/>
    <property type="match status" value="1"/>
</dbReference>
<evidence type="ECO:0000259" key="2">
    <source>
        <dbReference type="PROSITE" id="PS50004"/>
    </source>
</evidence>
<dbReference type="CDD" id="cd00030">
    <property type="entry name" value="C2"/>
    <property type="match status" value="1"/>
</dbReference>
<dbReference type="SMART" id="SM00239">
    <property type="entry name" value="C2"/>
    <property type="match status" value="1"/>
</dbReference>
<evidence type="ECO:0000256" key="1">
    <source>
        <dbReference type="SAM" id="MobiDB-lite"/>
    </source>
</evidence>
<feature type="compositionally biased region" description="Low complexity" evidence="1">
    <location>
        <begin position="207"/>
        <end position="220"/>
    </location>
</feature>
<gene>
    <name evidence="3" type="primary">family</name>
    <name evidence="3" type="ORF">AOXY_G28135</name>
</gene>
<dbReference type="InterPro" id="IPR043549">
    <property type="entry name" value="C2C4C/C2C4D"/>
</dbReference>
<keyword evidence="4" id="KW-1185">Reference proteome</keyword>
<dbReference type="InterPro" id="IPR035892">
    <property type="entry name" value="C2_domain_sf"/>
</dbReference>
<evidence type="ECO:0000313" key="3">
    <source>
        <dbReference type="EMBL" id="KAK1154628.1"/>
    </source>
</evidence>
<dbReference type="Pfam" id="PF00168">
    <property type="entry name" value="C2"/>
    <property type="match status" value="1"/>
</dbReference>
<comment type="caution">
    <text evidence="3">The sequence shown here is derived from an EMBL/GenBank/DDBJ whole genome shotgun (WGS) entry which is preliminary data.</text>
</comment>
<feature type="domain" description="C2" evidence="2">
    <location>
        <begin position="264"/>
        <end position="379"/>
    </location>
</feature>
<feature type="compositionally biased region" description="Low complexity" evidence="1">
    <location>
        <begin position="149"/>
        <end position="180"/>
    </location>
</feature>
<dbReference type="Gene3D" id="2.60.40.150">
    <property type="entry name" value="C2 domain"/>
    <property type="match status" value="1"/>
</dbReference>
<dbReference type="SUPFAM" id="SSF49562">
    <property type="entry name" value="C2 domain (Calcium/lipid-binding domain, CaLB)"/>
    <property type="match status" value="1"/>
</dbReference>
<name>A0AAD8CN78_ACIOX</name>
<dbReference type="Proteomes" id="UP001230051">
    <property type="component" value="Unassembled WGS sequence"/>
</dbReference>